<keyword evidence="1" id="KW-0472">Membrane</keyword>
<keyword evidence="1" id="KW-0812">Transmembrane</keyword>
<dbReference type="RefSeq" id="WP_112333259.1">
    <property type="nucleotide sequence ID" value="NZ_QLYR01000008.1"/>
</dbReference>
<evidence type="ECO:0000313" key="2">
    <source>
        <dbReference type="EMBL" id="RAQ25568.1"/>
    </source>
</evidence>
<dbReference type="GO" id="GO:0005524">
    <property type="term" value="F:ATP binding"/>
    <property type="evidence" value="ECO:0007669"/>
    <property type="project" value="InterPro"/>
</dbReference>
<dbReference type="AlphaFoldDB" id="A0A328UA26"/>
<comment type="caution">
    <text evidence="2">The sequence shown here is derived from an EMBL/GenBank/DDBJ whole genome shotgun (WGS) entry which is preliminary data.</text>
</comment>
<dbReference type="Proteomes" id="UP000249377">
    <property type="component" value="Unassembled WGS sequence"/>
</dbReference>
<evidence type="ECO:0000256" key="1">
    <source>
        <dbReference type="SAM" id="Phobius"/>
    </source>
</evidence>
<sequence length="152" mass="15585">MTKALLAWIVQSCGRELELLPLTEMKGGAAGDMAVFTSEDFLAEPLPGPGMDCIADIRLRPELASCGAHLVTFSDSSDSADFTARNIRVAGSAAAFEIVGIGLIGRVRLNGMADRGAVLPAIAAAAAALTAGVPFAIMMDALNSFPASAYLG</sequence>
<proteinExistence type="predicted"/>
<accession>A0A328UA26</accession>
<name>A0A328UA26_9FIRM</name>
<keyword evidence="3" id="KW-1185">Reference proteome</keyword>
<reference evidence="2 3" key="1">
    <citation type="submission" date="2018-06" db="EMBL/GenBank/DDBJ databases">
        <title>Noncontiguous genome sequence of Ruminococcaceae bacterium ASD2818.</title>
        <authorList>
            <person name="Chaplin A.V."/>
            <person name="Sokolova S.R."/>
            <person name="Kochetkova T.O."/>
            <person name="Goltsov A.Y."/>
            <person name="Trofimov D.Y."/>
            <person name="Efimov B.A."/>
        </authorList>
    </citation>
    <scope>NUCLEOTIDE SEQUENCE [LARGE SCALE GENOMIC DNA]</scope>
    <source>
        <strain evidence="2 3">ASD2818</strain>
    </source>
</reference>
<feature type="transmembrane region" description="Helical" evidence="1">
    <location>
        <begin position="117"/>
        <end position="137"/>
    </location>
</feature>
<dbReference type="Gene3D" id="3.40.1190.10">
    <property type="entry name" value="Mur-like, catalytic domain"/>
    <property type="match status" value="1"/>
</dbReference>
<organism evidence="2 3">
    <name type="scientific">Hydrogeniiclostridium mannosilyticum</name>
    <dbReference type="NCBI Taxonomy" id="2764322"/>
    <lineage>
        <taxon>Bacteria</taxon>
        <taxon>Bacillati</taxon>
        <taxon>Bacillota</taxon>
        <taxon>Clostridia</taxon>
        <taxon>Eubacteriales</taxon>
        <taxon>Acutalibacteraceae</taxon>
        <taxon>Hydrogeniiclostridium</taxon>
    </lineage>
</organism>
<keyword evidence="1" id="KW-1133">Transmembrane helix</keyword>
<dbReference type="InterPro" id="IPR036565">
    <property type="entry name" value="Mur-like_cat_sf"/>
</dbReference>
<protein>
    <submittedName>
        <fullName evidence="2">Uncharacterized protein</fullName>
    </submittedName>
</protein>
<dbReference type="SUPFAM" id="SSF53623">
    <property type="entry name" value="MurD-like peptide ligases, catalytic domain"/>
    <property type="match status" value="1"/>
</dbReference>
<gene>
    <name evidence="2" type="ORF">DPQ25_11165</name>
</gene>
<evidence type="ECO:0000313" key="3">
    <source>
        <dbReference type="Proteomes" id="UP000249377"/>
    </source>
</evidence>
<dbReference type="EMBL" id="QLYR01000008">
    <property type="protein sequence ID" value="RAQ25568.1"/>
    <property type="molecule type" value="Genomic_DNA"/>
</dbReference>